<sequence>MPNRITAEQTGELARLLRQHGVDGDQFQQGIVERPLQVAQFIFDAVNPYKTTRTPKIRGELTFPPLAQQAAALMEAIPGLQATWPEAMAEAKLPDGADGLALLPRPNTLLQAKYDNLSPEESYDDGGASVRLARLASHAARSFENSFQLRSLTCPLFMREPHDRLGIGLPTPKKGQGSEYSCFAIPVSLGIGRSEHYTLEDMRYTINHSSSPRLVGLGVFQVLCMMIAIPELDISEAGIGCPGSAYMKMPYVQVIGGGDQRYLKCFSIQCYKCPYTEERTLVISDDRQDPCDWAVAILPE</sequence>
<evidence type="ECO:0000313" key="1">
    <source>
        <dbReference type="EMBL" id="OQA52417.1"/>
    </source>
</evidence>
<gene>
    <name evidence="1" type="ORF">BWY43_00484</name>
</gene>
<dbReference type="Proteomes" id="UP000485367">
    <property type="component" value="Unassembled WGS sequence"/>
</dbReference>
<name>A0A1V5SD61_9BACT</name>
<dbReference type="EMBL" id="MWBO01000031">
    <property type="protein sequence ID" value="OQA52417.1"/>
    <property type="molecule type" value="Genomic_DNA"/>
</dbReference>
<organism evidence="1">
    <name type="scientific">candidate division WS2 bacterium ADurb.Bin280</name>
    <dbReference type="NCBI Taxonomy" id="1852829"/>
    <lineage>
        <taxon>Bacteria</taxon>
        <taxon>candidate division WS2</taxon>
    </lineage>
</organism>
<protein>
    <submittedName>
        <fullName evidence="1">Uncharacterized protein</fullName>
    </submittedName>
</protein>
<dbReference type="AlphaFoldDB" id="A0A1V5SD61"/>
<comment type="caution">
    <text evidence="1">The sequence shown here is derived from an EMBL/GenBank/DDBJ whole genome shotgun (WGS) entry which is preliminary data.</text>
</comment>
<accession>A0A1V5SD61</accession>
<reference evidence="1" key="1">
    <citation type="submission" date="2017-02" db="EMBL/GenBank/DDBJ databases">
        <title>Delving into the versatile metabolic prowess of the omnipresent phylum Bacteroidetes.</title>
        <authorList>
            <person name="Nobu M.K."/>
            <person name="Mei R."/>
            <person name="Narihiro T."/>
            <person name="Kuroda K."/>
            <person name="Liu W.-T."/>
        </authorList>
    </citation>
    <scope>NUCLEOTIDE SEQUENCE</scope>
    <source>
        <strain evidence="1">ADurb.Bin280</strain>
    </source>
</reference>
<proteinExistence type="predicted"/>